<dbReference type="AlphaFoldDB" id="A0A158A107"/>
<organism evidence="1 2">
    <name type="scientific">Caballeronia pedi</name>
    <dbReference type="NCBI Taxonomy" id="1777141"/>
    <lineage>
        <taxon>Bacteria</taxon>
        <taxon>Pseudomonadati</taxon>
        <taxon>Pseudomonadota</taxon>
        <taxon>Betaproteobacteria</taxon>
        <taxon>Burkholderiales</taxon>
        <taxon>Burkholderiaceae</taxon>
        <taxon>Caballeronia</taxon>
    </lineage>
</organism>
<dbReference type="STRING" id="1777141.AWB80_01649"/>
<protein>
    <submittedName>
        <fullName evidence="1">Uncharacterized protein</fullName>
    </submittedName>
</protein>
<gene>
    <name evidence="1" type="ORF">AWB80_01649</name>
</gene>
<dbReference type="EMBL" id="FCOE02000004">
    <property type="protein sequence ID" value="SAK51484.1"/>
    <property type="molecule type" value="Genomic_DNA"/>
</dbReference>
<reference evidence="1" key="1">
    <citation type="submission" date="2016-01" db="EMBL/GenBank/DDBJ databases">
        <authorList>
            <person name="Peeters C."/>
        </authorList>
    </citation>
    <scope>NUCLEOTIDE SEQUENCE [LARGE SCALE GENOMIC DNA]</scope>
    <source>
        <strain evidence="1">LMG 29323</strain>
    </source>
</reference>
<accession>A0A158A107</accession>
<dbReference type="OrthoDB" id="9133112at2"/>
<keyword evidence="2" id="KW-1185">Reference proteome</keyword>
<evidence type="ECO:0000313" key="2">
    <source>
        <dbReference type="Proteomes" id="UP000054911"/>
    </source>
</evidence>
<proteinExistence type="predicted"/>
<sequence length="111" mass="12018">MNETYKLGIAIGEGKYASPSQCLLMCGFLVFEAKHADEDLRQYARRVLDAVFAAAAANGFRRSDLLETLMSKGERTPRILNLARQATAAIGDNLAFVRVIAQAGVRAEGGQ</sequence>
<dbReference type="Proteomes" id="UP000054911">
    <property type="component" value="Unassembled WGS sequence"/>
</dbReference>
<evidence type="ECO:0000313" key="1">
    <source>
        <dbReference type="EMBL" id="SAK51484.1"/>
    </source>
</evidence>
<comment type="caution">
    <text evidence="1">The sequence shown here is derived from an EMBL/GenBank/DDBJ whole genome shotgun (WGS) entry which is preliminary data.</text>
</comment>
<name>A0A158A107_9BURK</name>
<dbReference type="RefSeq" id="WP_061174167.1">
    <property type="nucleotide sequence ID" value="NZ_FCOE02000004.1"/>
</dbReference>